<reference evidence="2" key="2">
    <citation type="submission" date="2022-09" db="EMBL/GenBank/DDBJ databases">
        <authorList>
            <person name="Sun Q."/>
            <person name="Ohkuma M."/>
        </authorList>
    </citation>
    <scope>NUCLEOTIDE SEQUENCE</scope>
    <source>
        <strain evidence="2">JCM 13583</strain>
    </source>
</reference>
<dbReference type="Gene3D" id="3.40.50.300">
    <property type="entry name" value="P-loop containing nucleotide triphosphate hydrolases"/>
    <property type="match status" value="1"/>
</dbReference>
<dbReference type="CDD" id="cd00009">
    <property type="entry name" value="AAA"/>
    <property type="match status" value="1"/>
</dbReference>
<evidence type="ECO:0000313" key="2">
    <source>
        <dbReference type="EMBL" id="GGM71137.1"/>
    </source>
</evidence>
<dbReference type="InterPro" id="IPR050764">
    <property type="entry name" value="CbbQ/NirQ/NorQ/GpvN"/>
</dbReference>
<evidence type="ECO:0000259" key="1">
    <source>
        <dbReference type="SMART" id="SM00382"/>
    </source>
</evidence>
<name>A0AA37BQS9_9ARCH</name>
<organism evidence="2 3">
    <name type="scientific">Thermogymnomonas acidicola</name>
    <dbReference type="NCBI Taxonomy" id="399579"/>
    <lineage>
        <taxon>Archaea</taxon>
        <taxon>Methanobacteriati</taxon>
        <taxon>Thermoplasmatota</taxon>
        <taxon>Thermoplasmata</taxon>
        <taxon>Thermoplasmatales</taxon>
        <taxon>Thermogymnomonas</taxon>
    </lineage>
</organism>
<dbReference type="EMBL" id="BMNY01000001">
    <property type="protein sequence ID" value="GGM71137.1"/>
    <property type="molecule type" value="Genomic_DNA"/>
</dbReference>
<dbReference type="Pfam" id="PF07728">
    <property type="entry name" value="AAA_5"/>
    <property type="match status" value="1"/>
</dbReference>
<comment type="caution">
    <text evidence="2">The sequence shown here is derived from an EMBL/GenBank/DDBJ whole genome shotgun (WGS) entry which is preliminary data.</text>
</comment>
<keyword evidence="3" id="KW-1185">Reference proteome</keyword>
<dbReference type="AlphaFoldDB" id="A0AA37BQS9"/>
<dbReference type="InterPro" id="IPR027417">
    <property type="entry name" value="P-loop_NTPase"/>
</dbReference>
<dbReference type="PANTHER" id="PTHR42759">
    <property type="entry name" value="MOXR FAMILY PROTEIN"/>
    <property type="match status" value="1"/>
</dbReference>
<dbReference type="PANTHER" id="PTHR42759:SF1">
    <property type="entry name" value="MAGNESIUM-CHELATASE SUBUNIT CHLD"/>
    <property type="match status" value="1"/>
</dbReference>
<feature type="domain" description="AAA+ ATPase" evidence="1">
    <location>
        <begin position="26"/>
        <end position="183"/>
    </location>
</feature>
<sequence length="279" mass="31184">MEASLRSAGYIPDSRICTSLFLSELLGKPLLVEGPPGSGKTELAKSVAQSTGMKLHRIQCHEGMDYSSAFYEWNYQKQLLFLRTSEANDMDYRRVFSEEFLIKRPILESISGGQRSVLLIDEIDRSDEEFEGMILEFLGEFQVSIPELGTIRASQRPVVIVTSNRTRELSDALRRRCIYLFLDYPDAEREVEIVMSRAAGISPSLARAAVEVTRKVRRLEGMVKKPGISETIDLALSMVYLGLGNPEVLASTIAKNPEDYRLVVESNVLGAADGREAVR</sequence>
<dbReference type="GO" id="GO:0005524">
    <property type="term" value="F:ATP binding"/>
    <property type="evidence" value="ECO:0007669"/>
    <property type="project" value="InterPro"/>
</dbReference>
<dbReference type="Proteomes" id="UP000632195">
    <property type="component" value="Unassembled WGS sequence"/>
</dbReference>
<gene>
    <name evidence="2" type="ORF">GCM10007108_06510</name>
</gene>
<dbReference type="GO" id="GO:0016887">
    <property type="term" value="F:ATP hydrolysis activity"/>
    <property type="evidence" value="ECO:0007669"/>
    <property type="project" value="InterPro"/>
</dbReference>
<dbReference type="InterPro" id="IPR003593">
    <property type="entry name" value="AAA+_ATPase"/>
</dbReference>
<dbReference type="SUPFAM" id="SSF52540">
    <property type="entry name" value="P-loop containing nucleoside triphosphate hydrolases"/>
    <property type="match status" value="1"/>
</dbReference>
<reference evidence="2" key="1">
    <citation type="journal article" date="2014" name="Int. J. Syst. Evol. Microbiol.">
        <title>Complete genome sequence of Corynebacterium casei LMG S-19264T (=DSM 44701T), isolated from a smear-ripened cheese.</title>
        <authorList>
            <consortium name="US DOE Joint Genome Institute (JGI-PGF)"/>
            <person name="Walter F."/>
            <person name="Albersmeier A."/>
            <person name="Kalinowski J."/>
            <person name="Ruckert C."/>
        </authorList>
    </citation>
    <scope>NUCLEOTIDE SEQUENCE</scope>
    <source>
        <strain evidence="2">JCM 13583</strain>
    </source>
</reference>
<dbReference type="SMART" id="SM00382">
    <property type="entry name" value="AAA"/>
    <property type="match status" value="1"/>
</dbReference>
<dbReference type="InterPro" id="IPR011704">
    <property type="entry name" value="ATPase_dyneun-rel_AAA"/>
</dbReference>
<protein>
    <submittedName>
        <fullName evidence="2">ATPase</fullName>
    </submittedName>
</protein>
<evidence type="ECO:0000313" key="3">
    <source>
        <dbReference type="Proteomes" id="UP000632195"/>
    </source>
</evidence>
<accession>A0AA37BQS9</accession>
<proteinExistence type="predicted"/>